<evidence type="ECO:0000313" key="6">
    <source>
        <dbReference type="Proteomes" id="UP000649604"/>
    </source>
</evidence>
<protein>
    <submittedName>
        <fullName evidence="5">Diguanylate cyclase</fullName>
    </submittedName>
</protein>
<dbReference type="SUPFAM" id="SSF55781">
    <property type="entry name" value="GAF domain-like"/>
    <property type="match status" value="1"/>
</dbReference>
<dbReference type="Gene3D" id="3.40.50.2300">
    <property type="match status" value="1"/>
</dbReference>
<dbReference type="SMART" id="SM00448">
    <property type="entry name" value="REC"/>
    <property type="match status" value="1"/>
</dbReference>
<dbReference type="Proteomes" id="UP000649604">
    <property type="component" value="Unassembled WGS sequence"/>
</dbReference>
<dbReference type="InterPro" id="IPR001789">
    <property type="entry name" value="Sig_transdc_resp-reg_receiver"/>
</dbReference>
<dbReference type="AlphaFoldDB" id="A0A9D5Q5L1"/>
<evidence type="ECO:0000256" key="2">
    <source>
        <dbReference type="SAM" id="MobiDB-lite"/>
    </source>
</evidence>
<evidence type="ECO:0000259" key="4">
    <source>
        <dbReference type="PROSITE" id="PS50887"/>
    </source>
</evidence>
<evidence type="ECO:0000259" key="3">
    <source>
        <dbReference type="PROSITE" id="PS50110"/>
    </source>
</evidence>
<dbReference type="EMBL" id="WJJP01000223">
    <property type="protein sequence ID" value="MBD3324357.1"/>
    <property type="molecule type" value="Genomic_DNA"/>
</dbReference>
<dbReference type="GO" id="GO:0000160">
    <property type="term" value="P:phosphorelay signal transduction system"/>
    <property type="evidence" value="ECO:0007669"/>
    <property type="project" value="InterPro"/>
</dbReference>
<dbReference type="PROSITE" id="PS50110">
    <property type="entry name" value="RESPONSE_REGULATORY"/>
    <property type="match status" value="1"/>
</dbReference>
<dbReference type="GO" id="GO:0005886">
    <property type="term" value="C:plasma membrane"/>
    <property type="evidence" value="ECO:0007669"/>
    <property type="project" value="TreeGrafter"/>
</dbReference>
<dbReference type="GO" id="GO:0043709">
    <property type="term" value="P:cell adhesion involved in single-species biofilm formation"/>
    <property type="evidence" value="ECO:0007669"/>
    <property type="project" value="TreeGrafter"/>
</dbReference>
<comment type="caution">
    <text evidence="5">The sequence shown here is derived from an EMBL/GenBank/DDBJ whole genome shotgun (WGS) entry which is preliminary data.</text>
</comment>
<feature type="domain" description="Response regulatory" evidence="3">
    <location>
        <begin position="66"/>
        <end position="190"/>
    </location>
</feature>
<dbReference type="SUPFAM" id="SSF55073">
    <property type="entry name" value="Nucleotide cyclase"/>
    <property type="match status" value="1"/>
</dbReference>
<dbReference type="InterPro" id="IPR029016">
    <property type="entry name" value="GAF-like_dom_sf"/>
</dbReference>
<dbReference type="InterPro" id="IPR029787">
    <property type="entry name" value="Nucleotide_cyclase"/>
</dbReference>
<dbReference type="PANTHER" id="PTHR45138">
    <property type="entry name" value="REGULATORY COMPONENTS OF SENSORY TRANSDUCTION SYSTEM"/>
    <property type="match status" value="1"/>
</dbReference>
<feature type="region of interest" description="Disordered" evidence="2">
    <location>
        <begin position="37"/>
        <end position="60"/>
    </location>
</feature>
<dbReference type="SMART" id="SM00267">
    <property type="entry name" value="GGDEF"/>
    <property type="match status" value="1"/>
</dbReference>
<dbReference type="Gene3D" id="3.30.450.40">
    <property type="match status" value="1"/>
</dbReference>
<dbReference type="PANTHER" id="PTHR45138:SF9">
    <property type="entry name" value="DIGUANYLATE CYCLASE DGCM-RELATED"/>
    <property type="match status" value="1"/>
</dbReference>
<sequence length="565" mass="63959">MNGTLYATGPKDEIGSFLERDIAGALAAANLNDELLFHEPPDHNHEQELSPDDESEHPSKDAGTWKILVVDDEEDVHLVTHLVLENERFEDKPLQILDAYSAEEGQRMLQEHPDTALILLDVVMETSSAGLDLVQSIRTEMRNQFVRIILRTGQPGQAPERNVVVTYDINDYKTKTELTSDRLFTIVVSSLRAYKTLKTIAAHTDELEHQVRARSKELETQTQQLKHTEDLLCWQLQELSLLNQMSKVLHRCHTEKETYRIVTETCKQMLPTDSGCLYMLDANQTNLHVADAWGDPPPPAQLVETCWDQNEGHIYPIEHPHLDALYLHIKSSSDEGYICTLRNDNGEILGVLYISFTQEPPEAGDPRYRQQVETKRLVVSNLAEHYGLFLTNLRLRGEYSFRDPLTGLYTRKYLEASLQREEHRLKRRNAPLGIMIFDIDHLKILNTTYGYEAGNMVLKEVGHCLQNNVRQEDIACRYAGGKFVLLLPDASLENTHKRACELWQKLKHLDLTSQGQPISFTTSVGIAAFPNHGTEIPQVKTAAEDAIAQAKVQGGDQLSQAKGAE</sequence>
<gene>
    <name evidence="5" type="ORF">GF339_07210</name>
</gene>
<dbReference type="SUPFAM" id="SSF52172">
    <property type="entry name" value="CheY-like"/>
    <property type="match status" value="1"/>
</dbReference>
<dbReference type="Gene3D" id="3.30.70.270">
    <property type="match status" value="1"/>
</dbReference>
<dbReference type="CDD" id="cd01949">
    <property type="entry name" value="GGDEF"/>
    <property type="match status" value="1"/>
</dbReference>
<dbReference type="PROSITE" id="PS50887">
    <property type="entry name" value="GGDEF"/>
    <property type="match status" value="1"/>
</dbReference>
<dbReference type="InterPro" id="IPR050469">
    <property type="entry name" value="Diguanylate_Cyclase"/>
</dbReference>
<feature type="compositionally biased region" description="Basic and acidic residues" evidence="2">
    <location>
        <begin position="37"/>
        <end position="48"/>
    </location>
</feature>
<proteinExistence type="predicted"/>
<feature type="domain" description="GGDEF" evidence="4">
    <location>
        <begin position="430"/>
        <end position="563"/>
    </location>
</feature>
<accession>A0A9D5Q5L1</accession>
<evidence type="ECO:0000313" key="5">
    <source>
        <dbReference type="EMBL" id="MBD3324357.1"/>
    </source>
</evidence>
<dbReference type="NCBIfam" id="TIGR00254">
    <property type="entry name" value="GGDEF"/>
    <property type="match status" value="1"/>
</dbReference>
<dbReference type="Pfam" id="PF00990">
    <property type="entry name" value="GGDEF"/>
    <property type="match status" value="1"/>
</dbReference>
<dbReference type="InterPro" id="IPR000160">
    <property type="entry name" value="GGDEF_dom"/>
</dbReference>
<evidence type="ECO:0000256" key="1">
    <source>
        <dbReference type="PROSITE-ProRule" id="PRU00169"/>
    </source>
</evidence>
<keyword evidence="1" id="KW-0597">Phosphoprotein</keyword>
<dbReference type="InterPro" id="IPR011006">
    <property type="entry name" value="CheY-like_superfamily"/>
</dbReference>
<dbReference type="InterPro" id="IPR043128">
    <property type="entry name" value="Rev_trsase/Diguanyl_cyclase"/>
</dbReference>
<name>A0A9D5Q5L1_9BACT</name>
<feature type="modified residue" description="4-aspartylphosphate" evidence="1">
    <location>
        <position position="121"/>
    </location>
</feature>
<dbReference type="GO" id="GO:0052621">
    <property type="term" value="F:diguanylate cyclase activity"/>
    <property type="evidence" value="ECO:0007669"/>
    <property type="project" value="TreeGrafter"/>
</dbReference>
<reference evidence="5" key="1">
    <citation type="submission" date="2019-11" db="EMBL/GenBank/DDBJ databases">
        <title>Microbial mats filling the niche in hypersaline microbial mats.</title>
        <authorList>
            <person name="Wong H.L."/>
            <person name="Macleod F.I."/>
            <person name="White R.A. III"/>
            <person name="Burns B.P."/>
        </authorList>
    </citation>
    <scope>NUCLEOTIDE SEQUENCE</scope>
    <source>
        <strain evidence="5">Rbin_158</strain>
    </source>
</reference>
<dbReference type="GO" id="GO:1902201">
    <property type="term" value="P:negative regulation of bacterial-type flagellum-dependent cell motility"/>
    <property type="evidence" value="ECO:0007669"/>
    <property type="project" value="TreeGrafter"/>
</dbReference>
<organism evidence="5 6">
    <name type="scientific">candidate division KSB3 bacterium</name>
    <dbReference type="NCBI Taxonomy" id="2044937"/>
    <lineage>
        <taxon>Bacteria</taxon>
        <taxon>candidate division KSB3</taxon>
    </lineage>
</organism>